<feature type="domain" description="C-type lectin" evidence="1">
    <location>
        <begin position="1"/>
        <end position="85"/>
    </location>
</feature>
<accession>A0A3S3Q8X2</accession>
<dbReference type="SUPFAM" id="SSF56436">
    <property type="entry name" value="C-type lectin-like"/>
    <property type="match status" value="1"/>
</dbReference>
<protein>
    <recommendedName>
        <fullName evidence="1">C-type lectin domain-containing protein</fullName>
    </recommendedName>
</protein>
<dbReference type="Gene3D" id="3.10.100.10">
    <property type="entry name" value="Mannose-Binding Protein A, subunit A"/>
    <property type="match status" value="1"/>
</dbReference>
<keyword evidence="5" id="KW-1185">Reference proteome</keyword>
<evidence type="ECO:0000259" key="1">
    <source>
        <dbReference type="PROSITE" id="PS50041"/>
    </source>
</evidence>
<reference evidence="2" key="2">
    <citation type="submission" date="2018-11" db="EMBL/GenBank/DDBJ databases">
        <title>Trombidioid mite genomics.</title>
        <authorList>
            <person name="Dong X."/>
        </authorList>
    </citation>
    <scope>NUCLEOTIDE SEQUENCE</scope>
    <source>
        <strain evidence="2">UoL-WK</strain>
    </source>
</reference>
<dbReference type="InterPro" id="IPR016186">
    <property type="entry name" value="C-type_lectin-like/link_sf"/>
</dbReference>
<dbReference type="PROSITE" id="PS50041">
    <property type="entry name" value="C_TYPE_LECTIN_2"/>
    <property type="match status" value="1"/>
</dbReference>
<comment type="caution">
    <text evidence="2">The sequence shown here is derived from an EMBL/GenBank/DDBJ whole genome shotgun (WGS) entry which is preliminary data.</text>
</comment>
<dbReference type="OrthoDB" id="6525113at2759"/>
<dbReference type="InterPro" id="IPR016187">
    <property type="entry name" value="CTDL_fold"/>
</dbReference>
<proteinExistence type="predicted"/>
<evidence type="ECO:0000313" key="3">
    <source>
        <dbReference type="EMBL" id="RWS05626.1"/>
    </source>
</evidence>
<sequence>MVAIHSEEESKFVGNLSASAASGWSWLGGETNGTFLRDFFWTDKSETVFSAFAEWSLEIDKALVIRKDGKWSYSNFNAKHSTLCQKRSKKCFPETEARIKITQRVVNALEGNVTRLVENFVHTQMRLNSEVNRIKSEMNTTGDDIEALLNSTNGLQKQIDIILEYLATLTKAMQKLIQE</sequence>
<dbReference type="CDD" id="cd00037">
    <property type="entry name" value="CLECT"/>
    <property type="match status" value="1"/>
</dbReference>
<dbReference type="EMBL" id="NCKU01004209">
    <property type="protein sequence ID" value="RWS06304.1"/>
    <property type="molecule type" value="Genomic_DNA"/>
</dbReference>
<dbReference type="InterPro" id="IPR001304">
    <property type="entry name" value="C-type_lectin-like"/>
</dbReference>
<organism evidence="2 5">
    <name type="scientific">Dinothrombium tinctorium</name>
    <dbReference type="NCBI Taxonomy" id="1965070"/>
    <lineage>
        <taxon>Eukaryota</taxon>
        <taxon>Metazoa</taxon>
        <taxon>Ecdysozoa</taxon>
        <taxon>Arthropoda</taxon>
        <taxon>Chelicerata</taxon>
        <taxon>Arachnida</taxon>
        <taxon>Acari</taxon>
        <taxon>Acariformes</taxon>
        <taxon>Trombidiformes</taxon>
        <taxon>Prostigmata</taxon>
        <taxon>Anystina</taxon>
        <taxon>Parasitengona</taxon>
        <taxon>Trombidioidea</taxon>
        <taxon>Trombidiidae</taxon>
        <taxon>Dinothrombium</taxon>
    </lineage>
</organism>
<dbReference type="Proteomes" id="UP000285301">
    <property type="component" value="Unassembled WGS sequence"/>
</dbReference>
<dbReference type="AlphaFoldDB" id="A0A3S3Q8X2"/>
<reference evidence="2 5" key="1">
    <citation type="journal article" date="2018" name="Gigascience">
        <title>Genomes of trombidid mites reveal novel predicted allergens and laterally-transferred genes associated with secondary metabolism.</title>
        <authorList>
            <person name="Dong X."/>
            <person name="Chaisiri K."/>
            <person name="Xia D."/>
            <person name="Armstrong S.D."/>
            <person name="Fang Y."/>
            <person name="Donnelly M.J."/>
            <person name="Kadowaki T."/>
            <person name="McGarry J.W."/>
            <person name="Darby A.C."/>
            <person name="Makepeace B.L."/>
        </authorList>
    </citation>
    <scope>NUCLEOTIDE SEQUENCE [LARGE SCALE GENOMIC DNA]</scope>
    <source>
        <strain evidence="2">UoL-WK</strain>
    </source>
</reference>
<gene>
    <name evidence="4" type="ORF">B4U79_16229</name>
    <name evidence="3" type="ORF">B4U79_16295</name>
    <name evidence="2" type="ORF">B4U79_16307</name>
</gene>
<dbReference type="EMBL" id="NCKU01004666">
    <property type="protein sequence ID" value="RWS05626.1"/>
    <property type="molecule type" value="Genomic_DNA"/>
</dbReference>
<name>A0A3S3Q8X2_9ACAR</name>
<dbReference type="EMBL" id="NCKU01004753">
    <property type="protein sequence ID" value="RWS05484.1"/>
    <property type="molecule type" value="Genomic_DNA"/>
</dbReference>
<evidence type="ECO:0000313" key="5">
    <source>
        <dbReference type="Proteomes" id="UP000285301"/>
    </source>
</evidence>
<evidence type="ECO:0000313" key="2">
    <source>
        <dbReference type="EMBL" id="RWS05484.1"/>
    </source>
</evidence>
<evidence type="ECO:0000313" key="4">
    <source>
        <dbReference type="EMBL" id="RWS06304.1"/>
    </source>
</evidence>